<dbReference type="Gene3D" id="3.30.110.40">
    <property type="entry name" value="TusA-like domain"/>
    <property type="match status" value="1"/>
</dbReference>
<dbReference type="CDD" id="cd00291">
    <property type="entry name" value="SirA_YedF_YeeD"/>
    <property type="match status" value="1"/>
</dbReference>
<reference evidence="4" key="1">
    <citation type="submission" date="2016-11" db="EMBL/GenBank/DDBJ databases">
        <title>Comparative genomic and phenotypic analysis of Granulibacter bethesdensis clinical isolates from patients with chronic granulomatous disease.</title>
        <authorList>
            <person name="Zarember K.A."/>
            <person name="Porcella S.F."/>
            <person name="Chu J."/>
            <person name="Ding L."/>
            <person name="Dahlstrom E."/>
            <person name="Barbian K."/>
            <person name="Martens C."/>
            <person name="Sykora L."/>
            <person name="Kramer S."/>
            <person name="Pettinato A.M."/>
            <person name="Hong H."/>
            <person name="Wald G."/>
            <person name="Berg L.J."/>
            <person name="Rogge L.S."/>
            <person name="Greenberg D.E."/>
            <person name="Falcone E.L."/>
            <person name="Neves J.F."/>
            <person name="Simoes M.J."/>
            <person name="Casal M."/>
            <person name="Rodriguez-Lopez F.C."/>
            <person name="Zelazny A."/>
            <person name="Gallin J.I."/>
            <person name="Holland S.M."/>
        </authorList>
    </citation>
    <scope>NUCLEOTIDE SEQUENCE [LARGE SCALE GENOMIC DNA]</scope>
    <source>
        <strain evidence="4">NIH9.1</strain>
    </source>
</reference>
<organism evidence="3 4">
    <name type="scientific">Granulibacter bethesdensis</name>
    <dbReference type="NCBI Taxonomy" id="364410"/>
    <lineage>
        <taxon>Bacteria</taxon>
        <taxon>Pseudomonadati</taxon>
        <taxon>Pseudomonadota</taxon>
        <taxon>Alphaproteobacteria</taxon>
        <taxon>Acetobacterales</taxon>
        <taxon>Acetobacteraceae</taxon>
        <taxon>Granulibacter</taxon>
    </lineage>
</organism>
<evidence type="ECO:0000313" key="3">
    <source>
        <dbReference type="EMBL" id="APH53441.1"/>
    </source>
</evidence>
<evidence type="ECO:0000313" key="4">
    <source>
        <dbReference type="Proteomes" id="UP000182373"/>
    </source>
</evidence>
<feature type="domain" description="UPF0033" evidence="2">
    <location>
        <begin position="47"/>
        <end position="71"/>
    </location>
</feature>
<name>A0AAC9K7T4_9PROT</name>
<dbReference type="InterPro" id="IPR036868">
    <property type="entry name" value="TusA-like_sf"/>
</dbReference>
<accession>A0AAC9K7T4</accession>
<sequence length="136" mass="14990">MRHDHVMPQLSAMLKRQCCLFSWSLWQGGLVLLDRRAENYVMAETVLDVRGLSCPLPVLRANRALRGMAAGDRLRVQATDRASVADFHAFCRETGHALVAWSEEGGVFSFVIRRRGDPFPSGSSTDRGEGQGTVSG</sequence>
<protein>
    <submittedName>
        <fullName evidence="3">Transcriptional regulatory protein</fullName>
    </submittedName>
</protein>
<gene>
    <name evidence="3" type="ORF">GbCGDNIH9_0218</name>
</gene>
<dbReference type="Pfam" id="PF01206">
    <property type="entry name" value="TusA"/>
    <property type="match status" value="1"/>
</dbReference>
<proteinExistence type="inferred from homology"/>
<comment type="similarity">
    <text evidence="1">Belongs to the sulfur carrier protein TusA family.</text>
</comment>
<dbReference type="SUPFAM" id="SSF64307">
    <property type="entry name" value="SirA-like"/>
    <property type="match status" value="1"/>
</dbReference>
<evidence type="ECO:0000256" key="1">
    <source>
        <dbReference type="ARBA" id="ARBA00008984"/>
    </source>
</evidence>
<dbReference type="InterPro" id="IPR001455">
    <property type="entry name" value="TusA-like"/>
</dbReference>
<dbReference type="AlphaFoldDB" id="A0AAC9K7T4"/>
<dbReference type="PROSITE" id="PS01148">
    <property type="entry name" value="UPF0033"/>
    <property type="match status" value="1"/>
</dbReference>
<dbReference type="PANTHER" id="PTHR33279:SF6">
    <property type="entry name" value="SULFUR CARRIER PROTEIN YEDF-RELATED"/>
    <property type="match status" value="1"/>
</dbReference>
<dbReference type="PANTHER" id="PTHR33279">
    <property type="entry name" value="SULFUR CARRIER PROTEIN YEDF-RELATED"/>
    <property type="match status" value="1"/>
</dbReference>
<evidence type="ECO:0000259" key="2">
    <source>
        <dbReference type="PROSITE" id="PS01148"/>
    </source>
</evidence>
<dbReference type="Proteomes" id="UP000182373">
    <property type="component" value="Chromosome"/>
</dbReference>
<dbReference type="EMBL" id="CP018191">
    <property type="protein sequence ID" value="APH53441.1"/>
    <property type="molecule type" value="Genomic_DNA"/>
</dbReference>